<gene>
    <name evidence="1" type="ORF">Anapl_01127</name>
</gene>
<organism evidence="1 2">
    <name type="scientific">Anas platyrhynchos</name>
    <name type="common">Mallard</name>
    <name type="synonym">Anas boschas</name>
    <dbReference type="NCBI Taxonomy" id="8839"/>
    <lineage>
        <taxon>Eukaryota</taxon>
        <taxon>Metazoa</taxon>
        <taxon>Chordata</taxon>
        <taxon>Craniata</taxon>
        <taxon>Vertebrata</taxon>
        <taxon>Euteleostomi</taxon>
        <taxon>Archelosauria</taxon>
        <taxon>Archosauria</taxon>
        <taxon>Dinosauria</taxon>
        <taxon>Saurischia</taxon>
        <taxon>Theropoda</taxon>
        <taxon>Coelurosauria</taxon>
        <taxon>Aves</taxon>
        <taxon>Neognathae</taxon>
        <taxon>Galloanserae</taxon>
        <taxon>Anseriformes</taxon>
        <taxon>Anatidae</taxon>
        <taxon>Anatinae</taxon>
        <taxon>Anas</taxon>
    </lineage>
</organism>
<evidence type="ECO:0000313" key="2">
    <source>
        <dbReference type="Proteomes" id="UP000296049"/>
    </source>
</evidence>
<dbReference type="Proteomes" id="UP000296049">
    <property type="component" value="Unassembled WGS sequence"/>
</dbReference>
<dbReference type="AlphaFoldDB" id="R0JRL1"/>
<dbReference type="EMBL" id="KB743275">
    <property type="protein sequence ID" value="EOA99786.1"/>
    <property type="molecule type" value="Genomic_DNA"/>
</dbReference>
<name>R0JRL1_ANAPL</name>
<protein>
    <submittedName>
        <fullName evidence="1">Uncharacterized protein</fullName>
    </submittedName>
</protein>
<proteinExistence type="predicted"/>
<evidence type="ECO:0000313" key="1">
    <source>
        <dbReference type="EMBL" id="EOA99786.1"/>
    </source>
</evidence>
<keyword evidence="2" id="KW-1185">Reference proteome</keyword>
<sequence length="270" mass="29422">MGSNYGQGHPEEVFQHILVVLLTFYNSDDSKTSAAWFVPLSTASTEAGSVNKEGLMSGEAAKIIKTNTRGSHIPVDELSVFKNLSSTAVHALRGKNDFLVKINFRCVLSSHQHRGNLQICVGYKSFPSSPFFHCFTALPEEQNDHKSCRTAEDIVEPVVSPVMLLCQAARQSFVVPQMEDLQPFFRSSHLGDGSSGWDAGVKLDANSRTVHLTEGQKCREVGSVSGMCPPNGAAGVFVAGEAFRGKDSLWLCQLCEYACKEKLLACSLLF</sequence>
<reference evidence="2" key="1">
    <citation type="journal article" date="2013" name="Nat. Genet.">
        <title>The duck genome and transcriptome provide insight into an avian influenza virus reservoir species.</title>
        <authorList>
            <person name="Huang Y."/>
            <person name="Li Y."/>
            <person name="Burt D.W."/>
            <person name="Chen H."/>
            <person name="Zhang Y."/>
            <person name="Qian W."/>
            <person name="Kim H."/>
            <person name="Gan S."/>
            <person name="Zhao Y."/>
            <person name="Li J."/>
            <person name="Yi K."/>
            <person name="Feng H."/>
            <person name="Zhu P."/>
            <person name="Li B."/>
            <person name="Liu Q."/>
            <person name="Fairley S."/>
            <person name="Magor K.E."/>
            <person name="Du Z."/>
            <person name="Hu X."/>
            <person name="Goodman L."/>
            <person name="Tafer H."/>
            <person name="Vignal A."/>
            <person name="Lee T."/>
            <person name="Kim K.W."/>
            <person name="Sheng Z."/>
            <person name="An Y."/>
            <person name="Searle S."/>
            <person name="Herrero J."/>
            <person name="Groenen M.A."/>
            <person name="Crooijmans R.P."/>
            <person name="Faraut T."/>
            <person name="Cai Q."/>
            <person name="Webster R.G."/>
            <person name="Aldridge J.R."/>
            <person name="Warren W.C."/>
            <person name="Bartschat S."/>
            <person name="Kehr S."/>
            <person name="Marz M."/>
            <person name="Stadler P.F."/>
            <person name="Smith J."/>
            <person name="Kraus R.H."/>
            <person name="Zhao Y."/>
            <person name="Ren L."/>
            <person name="Fei J."/>
            <person name="Morisson M."/>
            <person name="Kaiser P."/>
            <person name="Griffin D.K."/>
            <person name="Rao M."/>
            <person name="Pitel F."/>
            <person name="Wang J."/>
            <person name="Li N."/>
        </authorList>
    </citation>
    <scope>NUCLEOTIDE SEQUENCE [LARGE SCALE GENOMIC DNA]</scope>
</reference>
<accession>R0JRL1</accession>